<evidence type="ECO:0000313" key="2">
    <source>
        <dbReference type="Proteomes" id="UP000479000"/>
    </source>
</evidence>
<dbReference type="EMBL" id="CADCXU010014401">
    <property type="protein sequence ID" value="CAB0004063.1"/>
    <property type="molecule type" value="Genomic_DNA"/>
</dbReference>
<reference evidence="1 2" key="1">
    <citation type="submission" date="2020-02" db="EMBL/GenBank/DDBJ databases">
        <authorList>
            <person name="Ferguson B K."/>
        </authorList>
    </citation>
    <scope>NUCLEOTIDE SEQUENCE [LARGE SCALE GENOMIC DNA]</scope>
</reference>
<name>A0A6H5GL13_9HEMI</name>
<feature type="non-terminal residue" evidence="1">
    <location>
        <position position="101"/>
    </location>
</feature>
<gene>
    <name evidence="1" type="ORF">NTEN_LOCUS9540</name>
</gene>
<protein>
    <submittedName>
        <fullName evidence="1">Uncharacterized protein</fullName>
    </submittedName>
</protein>
<keyword evidence="2" id="KW-1185">Reference proteome</keyword>
<dbReference type="Proteomes" id="UP000479000">
    <property type="component" value="Unassembled WGS sequence"/>
</dbReference>
<dbReference type="AlphaFoldDB" id="A0A6H5GL13"/>
<evidence type="ECO:0000313" key="1">
    <source>
        <dbReference type="EMBL" id="CAB0004063.1"/>
    </source>
</evidence>
<organism evidence="1 2">
    <name type="scientific">Nesidiocoris tenuis</name>
    <dbReference type="NCBI Taxonomy" id="355587"/>
    <lineage>
        <taxon>Eukaryota</taxon>
        <taxon>Metazoa</taxon>
        <taxon>Ecdysozoa</taxon>
        <taxon>Arthropoda</taxon>
        <taxon>Hexapoda</taxon>
        <taxon>Insecta</taxon>
        <taxon>Pterygota</taxon>
        <taxon>Neoptera</taxon>
        <taxon>Paraneoptera</taxon>
        <taxon>Hemiptera</taxon>
        <taxon>Heteroptera</taxon>
        <taxon>Panheteroptera</taxon>
        <taxon>Cimicomorpha</taxon>
        <taxon>Miridae</taxon>
        <taxon>Dicyphina</taxon>
        <taxon>Nesidiocoris</taxon>
    </lineage>
</organism>
<proteinExistence type="predicted"/>
<accession>A0A6H5GL13</accession>
<sequence>MAPYVTTLNFHDISNVHMQVRNWRYEDSPLRRRYMKVPSNRAQKLGSESALLEMGKLSYVMLVLSRRIGTKDAVNGKTATVPMTPYATTLNFHDISNVHVQ</sequence>